<evidence type="ECO:0000256" key="5">
    <source>
        <dbReference type="ARBA" id="ARBA00022741"/>
    </source>
</evidence>
<evidence type="ECO:0000256" key="1">
    <source>
        <dbReference type="ARBA" id="ARBA00012513"/>
    </source>
</evidence>
<evidence type="ECO:0000313" key="13">
    <source>
        <dbReference type="EMBL" id="PVU96480.1"/>
    </source>
</evidence>
<dbReference type="PROSITE" id="PS00108">
    <property type="entry name" value="PROTEIN_KINASE_ST"/>
    <property type="match status" value="1"/>
</dbReference>
<dbReference type="GO" id="GO:0035556">
    <property type="term" value="P:intracellular signal transduction"/>
    <property type="evidence" value="ECO:0007669"/>
    <property type="project" value="TreeGrafter"/>
</dbReference>
<keyword evidence="3" id="KW-0597">Phosphoprotein</keyword>
<dbReference type="PANTHER" id="PTHR24356:SF417">
    <property type="entry name" value="CELL CYCLE PROTEIN KINASE DBF2-RELATED"/>
    <property type="match status" value="1"/>
</dbReference>
<reference evidence="13 14" key="1">
    <citation type="journal article" date="2018" name="MBio">
        <title>Comparative Genomics Reveals the Core Gene Toolbox for the Fungus-Insect Symbiosis.</title>
        <authorList>
            <person name="Wang Y."/>
            <person name="Stata M."/>
            <person name="Wang W."/>
            <person name="Stajich J.E."/>
            <person name="White M.M."/>
            <person name="Moncalvo J.M."/>
        </authorList>
    </citation>
    <scope>NUCLEOTIDE SEQUENCE [LARGE SCALE GENOMIC DNA]</scope>
    <source>
        <strain evidence="13 14">SWE-8-4</strain>
    </source>
</reference>
<dbReference type="Proteomes" id="UP000245383">
    <property type="component" value="Unassembled WGS sequence"/>
</dbReference>
<dbReference type="InterPro" id="IPR011009">
    <property type="entry name" value="Kinase-like_dom_sf"/>
</dbReference>
<evidence type="ECO:0000256" key="6">
    <source>
        <dbReference type="ARBA" id="ARBA00022777"/>
    </source>
</evidence>
<feature type="domain" description="AGC-kinase C-terminal" evidence="12">
    <location>
        <begin position="540"/>
        <end position="630"/>
    </location>
</feature>
<dbReference type="GO" id="GO:0004674">
    <property type="term" value="F:protein serine/threonine kinase activity"/>
    <property type="evidence" value="ECO:0007669"/>
    <property type="project" value="UniProtKB-KW"/>
</dbReference>
<dbReference type="PROSITE" id="PS50011">
    <property type="entry name" value="PROTEIN_KINASE_DOM"/>
    <property type="match status" value="1"/>
</dbReference>
<dbReference type="PANTHER" id="PTHR24356">
    <property type="entry name" value="SERINE/THREONINE-PROTEIN KINASE"/>
    <property type="match status" value="1"/>
</dbReference>
<keyword evidence="6" id="KW-0418">Kinase</keyword>
<keyword evidence="14" id="KW-1185">Reference proteome</keyword>
<dbReference type="EMBL" id="MBFR01000031">
    <property type="protein sequence ID" value="PVU96480.1"/>
    <property type="molecule type" value="Genomic_DNA"/>
</dbReference>
<keyword evidence="2" id="KW-0723">Serine/threonine-protein kinase</keyword>
<keyword evidence="5 10" id="KW-0547">Nucleotide-binding</keyword>
<accession>A0A2T9YVV7</accession>
<dbReference type="InterPro" id="IPR000961">
    <property type="entry name" value="AGC-kinase_C"/>
</dbReference>
<dbReference type="Gene3D" id="3.30.200.20">
    <property type="entry name" value="Phosphorylase Kinase, domain 1"/>
    <property type="match status" value="2"/>
</dbReference>
<dbReference type="InterPro" id="IPR008271">
    <property type="entry name" value="Ser/Thr_kinase_AS"/>
</dbReference>
<dbReference type="OrthoDB" id="18472at2759"/>
<evidence type="ECO:0000256" key="3">
    <source>
        <dbReference type="ARBA" id="ARBA00022553"/>
    </source>
</evidence>
<comment type="catalytic activity">
    <reaction evidence="9">
        <text>L-seryl-[protein] + ATP = O-phospho-L-seryl-[protein] + ADP + H(+)</text>
        <dbReference type="Rhea" id="RHEA:17989"/>
        <dbReference type="Rhea" id="RHEA-COMP:9863"/>
        <dbReference type="Rhea" id="RHEA-COMP:11604"/>
        <dbReference type="ChEBI" id="CHEBI:15378"/>
        <dbReference type="ChEBI" id="CHEBI:29999"/>
        <dbReference type="ChEBI" id="CHEBI:30616"/>
        <dbReference type="ChEBI" id="CHEBI:83421"/>
        <dbReference type="ChEBI" id="CHEBI:456216"/>
        <dbReference type="EC" id="2.7.11.1"/>
    </reaction>
</comment>
<evidence type="ECO:0000259" key="11">
    <source>
        <dbReference type="PROSITE" id="PS50011"/>
    </source>
</evidence>
<sequence>MSMPGSLDYELNQFNHKSQLESDSYFQKNSIYTLSKQNYISNSNKTKIQITDQKMDSNHFNASGPDLPHSEISGRFYNYWGTKSKFLGLPSELSEFQKSKEPPQPFLGSLTQRNVILLTLDPQIRRKIEAVHVYFLDYYYNHLFYISNRKSRFNQLKKNIISHCLTKPQLEQVWRNYCINESATLRKRRIRTREQEFDILTQIGQGGYGKVFLVRKRDTGEVCALKKMSKKLLFKLNEVQHILTERDILRTGNSVWLVKLLYAFQDTSNVFLAMEYVPGGDVRTLLNSNGILLNKYIKFYSAEMFVSVAALHTLGFVHRDLKPENFMIDGSGHIKLTDFGLSQGQLSRERLKSMKDKLEKLKVADAGYYADTEKRSFYRYWRKDEMPRAYSIVGSPDYMAPEILYTSLHISSNNITLGEARAKHPTVESSLIFLNQNTSNAATDSKVKEIGYDHGVDYWSLGCILYEFAAGYAPFTGQNNDDVWRNVYHWERTFSKPDFDTIEAEENLTPEMWDIITKLICSRSDRITSLIEAQAQPFFADYDMVRMRDNASPPFSPELESEIDTAYFDDFSSTQNLDLYREVFKKQVEVDGLIHDPDNPEAGYTSNEDEFLQQNSAFAGFTFRHNNSCN</sequence>
<dbReference type="GO" id="GO:0005524">
    <property type="term" value="F:ATP binding"/>
    <property type="evidence" value="ECO:0007669"/>
    <property type="project" value="UniProtKB-UniRule"/>
</dbReference>
<dbReference type="PROSITE" id="PS00107">
    <property type="entry name" value="PROTEIN_KINASE_ATP"/>
    <property type="match status" value="1"/>
</dbReference>
<protein>
    <recommendedName>
        <fullName evidence="1">non-specific serine/threonine protein kinase</fullName>
        <ecNumber evidence="1">2.7.11.1</ecNumber>
    </recommendedName>
</protein>
<gene>
    <name evidence="13" type="ORF">BB561_001154</name>
</gene>
<dbReference type="InterPro" id="IPR017441">
    <property type="entry name" value="Protein_kinase_ATP_BS"/>
</dbReference>
<feature type="domain" description="Protein kinase" evidence="11">
    <location>
        <begin position="197"/>
        <end position="539"/>
    </location>
</feature>
<evidence type="ECO:0000256" key="4">
    <source>
        <dbReference type="ARBA" id="ARBA00022679"/>
    </source>
</evidence>
<evidence type="ECO:0000256" key="7">
    <source>
        <dbReference type="ARBA" id="ARBA00022840"/>
    </source>
</evidence>
<dbReference type="InterPro" id="IPR000719">
    <property type="entry name" value="Prot_kinase_dom"/>
</dbReference>
<dbReference type="AlphaFoldDB" id="A0A2T9YVV7"/>
<dbReference type="STRING" id="133385.A0A2T9YVV7"/>
<dbReference type="Gene3D" id="1.10.510.10">
    <property type="entry name" value="Transferase(Phosphotransferase) domain 1"/>
    <property type="match status" value="2"/>
</dbReference>
<evidence type="ECO:0000256" key="2">
    <source>
        <dbReference type="ARBA" id="ARBA00022527"/>
    </source>
</evidence>
<comment type="catalytic activity">
    <reaction evidence="8">
        <text>L-threonyl-[protein] + ATP = O-phospho-L-threonyl-[protein] + ADP + H(+)</text>
        <dbReference type="Rhea" id="RHEA:46608"/>
        <dbReference type="Rhea" id="RHEA-COMP:11060"/>
        <dbReference type="Rhea" id="RHEA-COMP:11605"/>
        <dbReference type="ChEBI" id="CHEBI:15378"/>
        <dbReference type="ChEBI" id="CHEBI:30013"/>
        <dbReference type="ChEBI" id="CHEBI:30616"/>
        <dbReference type="ChEBI" id="CHEBI:61977"/>
        <dbReference type="ChEBI" id="CHEBI:456216"/>
        <dbReference type="EC" id="2.7.11.1"/>
    </reaction>
</comment>
<dbReference type="EC" id="2.7.11.1" evidence="1"/>
<dbReference type="InterPro" id="IPR050236">
    <property type="entry name" value="Ser_Thr_kinase_AGC"/>
</dbReference>
<evidence type="ECO:0000259" key="12">
    <source>
        <dbReference type="PROSITE" id="PS51285"/>
    </source>
</evidence>
<dbReference type="FunFam" id="3.30.200.20:FF:000109">
    <property type="entry name" value="Non-specific serine/threonine protein kinase"/>
    <property type="match status" value="1"/>
</dbReference>
<evidence type="ECO:0000256" key="10">
    <source>
        <dbReference type="PROSITE-ProRule" id="PRU10141"/>
    </source>
</evidence>
<keyword evidence="4" id="KW-0808">Transferase</keyword>
<organism evidence="13 14">
    <name type="scientific">Smittium simulii</name>
    <dbReference type="NCBI Taxonomy" id="133385"/>
    <lineage>
        <taxon>Eukaryota</taxon>
        <taxon>Fungi</taxon>
        <taxon>Fungi incertae sedis</taxon>
        <taxon>Zoopagomycota</taxon>
        <taxon>Kickxellomycotina</taxon>
        <taxon>Harpellomycetes</taxon>
        <taxon>Harpellales</taxon>
        <taxon>Legeriomycetaceae</taxon>
        <taxon>Smittium</taxon>
    </lineage>
</organism>
<name>A0A2T9YVV7_9FUNG</name>
<feature type="binding site" evidence="10">
    <location>
        <position position="226"/>
    </location>
    <ligand>
        <name>ATP</name>
        <dbReference type="ChEBI" id="CHEBI:30616"/>
    </ligand>
</feature>
<keyword evidence="7 10" id="KW-0067">ATP-binding</keyword>
<dbReference type="GO" id="GO:0005816">
    <property type="term" value="C:spindle pole body"/>
    <property type="evidence" value="ECO:0007669"/>
    <property type="project" value="TreeGrafter"/>
</dbReference>
<dbReference type="Pfam" id="PF00069">
    <property type="entry name" value="Pkinase"/>
    <property type="match status" value="2"/>
</dbReference>
<dbReference type="SUPFAM" id="SSF56112">
    <property type="entry name" value="Protein kinase-like (PK-like)"/>
    <property type="match status" value="1"/>
</dbReference>
<proteinExistence type="predicted"/>
<dbReference type="SMART" id="SM00220">
    <property type="entry name" value="S_TKc"/>
    <property type="match status" value="1"/>
</dbReference>
<comment type="caution">
    <text evidence="13">The sequence shown here is derived from an EMBL/GenBank/DDBJ whole genome shotgun (WGS) entry which is preliminary data.</text>
</comment>
<evidence type="ECO:0000313" key="14">
    <source>
        <dbReference type="Proteomes" id="UP000245383"/>
    </source>
</evidence>
<dbReference type="PROSITE" id="PS51285">
    <property type="entry name" value="AGC_KINASE_CTER"/>
    <property type="match status" value="1"/>
</dbReference>
<evidence type="ECO:0000256" key="8">
    <source>
        <dbReference type="ARBA" id="ARBA00047899"/>
    </source>
</evidence>
<evidence type="ECO:0000256" key="9">
    <source>
        <dbReference type="ARBA" id="ARBA00048679"/>
    </source>
</evidence>